<feature type="domain" description="DUF1508" evidence="2">
    <location>
        <begin position="117"/>
        <end position="156"/>
    </location>
</feature>
<dbReference type="Gene3D" id="3.30.160.160">
    <property type="entry name" value="YegP-like"/>
    <property type="match status" value="2"/>
</dbReference>
<dbReference type="SUPFAM" id="SSF160113">
    <property type="entry name" value="YegP-like"/>
    <property type="match status" value="2"/>
</dbReference>
<dbReference type="Pfam" id="PF07411">
    <property type="entry name" value="DUF1508"/>
    <property type="match status" value="2"/>
</dbReference>
<dbReference type="InterPro" id="IPR036913">
    <property type="entry name" value="YegP-like_sf"/>
</dbReference>
<organism evidence="3 4">
    <name type="scientific">Pontibacter diazotrophicus</name>
    <dbReference type="NCBI Taxonomy" id="1400979"/>
    <lineage>
        <taxon>Bacteria</taxon>
        <taxon>Pseudomonadati</taxon>
        <taxon>Bacteroidota</taxon>
        <taxon>Cytophagia</taxon>
        <taxon>Cytophagales</taxon>
        <taxon>Hymenobacteraceae</taxon>
        <taxon>Pontibacter</taxon>
    </lineage>
</organism>
<feature type="domain" description="DUF1508" evidence="2">
    <location>
        <begin position="51"/>
        <end position="95"/>
    </location>
</feature>
<evidence type="ECO:0000313" key="3">
    <source>
        <dbReference type="EMBL" id="RDV13328.1"/>
    </source>
</evidence>
<sequence length="189" mass="21267">MRIQCPSHISPPIYSSKRDSTDLSRLELYIGQYNILTFSTKLMKWFNFYQDKSLQWRWRLKDGNGAVVADSGEGYNDRKDCEKGAALFTTLGPNAPERKVSGTEESGNGPEWEYFEDRADEWRWRFQAKNNKILADSSEGYSSEYNVKRAIQNVKSLLREIGNQNSSGNNGGGYIPPSQGGSTGGGRFA</sequence>
<keyword evidence="4" id="KW-1185">Reference proteome</keyword>
<dbReference type="EMBL" id="QRGR01000025">
    <property type="protein sequence ID" value="RDV13328.1"/>
    <property type="molecule type" value="Genomic_DNA"/>
</dbReference>
<reference evidence="4" key="1">
    <citation type="submission" date="2018-08" db="EMBL/GenBank/DDBJ databases">
        <authorList>
            <person name="Liu Z.-W."/>
            <person name="Du Z.-J."/>
        </authorList>
    </citation>
    <scope>NUCLEOTIDE SEQUENCE [LARGE SCALE GENOMIC DNA]</scope>
    <source>
        <strain evidence="4">H4X</strain>
    </source>
</reference>
<comment type="caution">
    <text evidence="3">The sequence shown here is derived from an EMBL/GenBank/DDBJ whole genome shotgun (WGS) entry which is preliminary data.</text>
</comment>
<dbReference type="OrthoDB" id="9802792at2"/>
<feature type="region of interest" description="Disordered" evidence="1">
    <location>
        <begin position="92"/>
        <end position="111"/>
    </location>
</feature>
<dbReference type="AlphaFoldDB" id="A0A3D8L7F0"/>
<protein>
    <submittedName>
        <fullName evidence="3">DUF1508 domain-containing protein</fullName>
    </submittedName>
</protein>
<evidence type="ECO:0000313" key="4">
    <source>
        <dbReference type="Proteomes" id="UP000256708"/>
    </source>
</evidence>
<gene>
    <name evidence="3" type="ORF">DXT99_20125</name>
</gene>
<name>A0A3D8L7F0_9BACT</name>
<proteinExistence type="predicted"/>
<feature type="region of interest" description="Disordered" evidence="1">
    <location>
        <begin position="162"/>
        <end position="189"/>
    </location>
</feature>
<accession>A0A3D8L7F0</accession>
<dbReference type="Proteomes" id="UP000256708">
    <property type="component" value="Unassembled WGS sequence"/>
</dbReference>
<dbReference type="InterPro" id="IPR010879">
    <property type="entry name" value="DUF1508"/>
</dbReference>
<evidence type="ECO:0000259" key="2">
    <source>
        <dbReference type="Pfam" id="PF07411"/>
    </source>
</evidence>
<evidence type="ECO:0000256" key="1">
    <source>
        <dbReference type="SAM" id="MobiDB-lite"/>
    </source>
</evidence>